<organism evidence="1">
    <name type="scientific">Anguilla anguilla</name>
    <name type="common">European freshwater eel</name>
    <name type="synonym">Muraena anguilla</name>
    <dbReference type="NCBI Taxonomy" id="7936"/>
    <lineage>
        <taxon>Eukaryota</taxon>
        <taxon>Metazoa</taxon>
        <taxon>Chordata</taxon>
        <taxon>Craniata</taxon>
        <taxon>Vertebrata</taxon>
        <taxon>Euteleostomi</taxon>
        <taxon>Actinopterygii</taxon>
        <taxon>Neopterygii</taxon>
        <taxon>Teleostei</taxon>
        <taxon>Anguilliformes</taxon>
        <taxon>Anguillidae</taxon>
        <taxon>Anguilla</taxon>
    </lineage>
</organism>
<evidence type="ECO:0000313" key="1">
    <source>
        <dbReference type="EMBL" id="JAH90226.1"/>
    </source>
</evidence>
<sequence>MVCVCMYECYLVFVRFLEEQLAAYWLPWTCSRLPLTLNGRTKQWYTTEHKDAVKEEQSLNHMTQLQSSDGKQSVFMCADVIVPLANHNRWKQEDRNKHC</sequence>
<dbReference type="AlphaFoldDB" id="A0A0E9WIW7"/>
<reference evidence="1" key="2">
    <citation type="journal article" date="2015" name="Fish Shellfish Immunol.">
        <title>Early steps in the European eel (Anguilla anguilla)-Vibrio vulnificus interaction in the gills: Role of the RtxA13 toxin.</title>
        <authorList>
            <person name="Callol A."/>
            <person name="Pajuelo D."/>
            <person name="Ebbesson L."/>
            <person name="Teles M."/>
            <person name="MacKenzie S."/>
            <person name="Amaro C."/>
        </authorList>
    </citation>
    <scope>NUCLEOTIDE SEQUENCE</scope>
</reference>
<accession>A0A0E9WIW7</accession>
<name>A0A0E9WIW7_ANGAN</name>
<proteinExistence type="predicted"/>
<dbReference type="EMBL" id="GBXM01018351">
    <property type="protein sequence ID" value="JAH90226.1"/>
    <property type="molecule type" value="Transcribed_RNA"/>
</dbReference>
<reference evidence="1" key="1">
    <citation type="submission" date="2014-11" db="EMBL/GenBank/DDBJ databases">
        <authorList>
            <person name="Amaro Gonzalez C."/>
        </authorList>
    </citation>
    <scope>NUCLEOTIDE SEQUENCE</scope>
</reference>
<protein>
    <submittedName>
        <fullName evidence="1">Uncharacterized protein</fullName>
    </submittedName>
</protein>